<protein>
    <submittedName>
        <fullName evidence="3">NAD(P)-dependent oxidoreductase</fullName>
    </submittedName>
</protein>
<proteinExistence type="predicted"/>
<dbReference type="InterPro" id="IPR036291">
    <property type="entry name" value="NAD(P)-bd_dom_sf"/>
</dbReference>
<dbReference type="SUPFAM" id="SSF51735">
    <property type="entry name" value="NAD(P)-binding Rossmann-fold domains"/>
    <property type="match status" value="1"/>
</dbReference>
<gene>
    <name evidence="2" type="ORF">ERS852478_01040</name>
    <name evidence="3" type="ORF">GT728_13670</name>
</gene>
<keyword evidence="1" id="KW-0812">Transmembrane</keyword>
<organism evidence="2 4">
    <name type="scientific">Blautia wexlerae</name>
    <dbReference type="NCBI Taxonomy" id="418240"/>
    <lineage>
        <taxon>Bacteria</taxon>
        <taxon>Bacillati</taxon>
        <taxon>Bacillota</taxon>
        <taxon>Clostridia</taxon>
        <taxon>Lachnospirales</taxon>
        <taxon>Lachnospiraceae</taxon>
        <taxon>Blautia</taxon>
    </lineage>
</organism>
<dbReference type="Gene3D" id="3.40.50.720">
    <property type="entry name" value="NAD(P)-binding Rossmann-like Domain"/>
    <property type="match status" value="1"/>
</dbReference>
<evidence type="ECO:0000313" key="4">
    <source>
        <dbReference type="Proteomes" id="UP000095431"/>
    </source>
</evidence>
<evidence type="ECO:0000313" key="5">
    <source>
        <dbReference type="Proteomes" id="UP000477285"/>
    </source>
</evidence>
<keyword evidence="1" id="KW-1133">Transmembrane helix</keyword>
<dbReference type="EMBL" id="WWVQ01000034">
    <property type="protein sequence ID" value="MZL34226.1"/>
    <property type="molecule type" value="Genomic_DNA"/>
</dbReference>
<accession>A0A173ZMP7</accession>
<sequence length="702" mass="82704">MEVLLAGNTGYVTETFIEESFPECDVVVLGNEMLKSNRKKNILSRPFIKDEKELKEIFETYEFERIVYFSNYLTMHGRMTGELEQLRQILQLCKKNKEIRMLYLTGQESIYNITSGKTLLVSAAENVVMEYGNMYQINTKILRIPHLYSAVYTQDFFYKLFTEAEESGKIVFEESPEQNIYFLCMDDLAELLYKVYDNWGKERCLNVPDCFRQSFSDLEKEIRKTIPGKLDIRYQNSGQIYKVQPDDQIIRHEYGWFPKISVFEDIPGMYQEYKKLSDSDSGHFANIRNWISKNTLLVHILELISGFILFEFLNKYTGTYAQFKMIDLRLVFIVFMGSLYGINYGISAAALETCSLIAAYRQENVNIYTLFYEASNWIPFIFYFAAGAVCGYIRLKNKEDIEFVTKENRLIKEKFFFMQEMYQETLQDKRQYKKQILGSRDSFGKIFDITRKLDVIQPQKLFMETIRVMEDVLENHTIVLYSLDSWKRFGRMEMSSPEIRRKMPNSIRIEEYQNAIETLEKGEVWRNRELLAGYPAYIAGIKRNEELVMLVFIQDAASNQMTLYYLNLIKILCGLVEVSLLRALEYQEAVRDREYLEGTHILKTEYFMERLKLFHSIKEQKIGSYALLQIENPEMTLEETDRILKNKIRENDILGISEDGQLYLILSQVDDAMLPIVIERLEKNGLHCRVIDTRNESRVAEE</sequence>
<feature type="transmembrane region" description="Helical" evidence="1">
    <location>
        <begin position="296"/>
        <end position="314"/>
    </location>
</feature>
<feature type="transmembrane region" description="Helical" evidence="1">
    <location>
        <begin position="326"/>
        <end position="346"/>
    </location>
</feature>
<keyword evidence="1" id="KW-0472">Membrane</keyword>
<dbReference type="EMBL" id="CYZN01000005">
    <property type="protein sequence ID" value="CUN76949.1"/>
    <property type="molecule type" value="Genomic_DNA"/>
</dbReference>
<evidence type="ECO:0000313" key="2">
    <source>
        <dbReference type="EMBL" id="CUN76949.1"/>
    </source>
</evidence>
<reference evidence="2 4" key="1">
    <citation type="submission" date="2015-09" db="EMBL/GenBank/DDBJ databases">
        <authorList>
            <consortium name="Pathogen Informatics"/>
        </authorList>
    </citation>
    <scope>NUCLEOTIDE SEQUENCE [LARGE SCALE GENOMIC DNA]</scope>
    <source>
        <strain evidence="2 4">2789STDY5834863</strain>
    </source>
</reference>
<evidence type="ECO:0000313" key="3">
    <source>
        <dbReference type="EMBL" id="MZL34226.1"/>
    </source>
</evidence>
<dbReference type="AlphaFoldDB" id="A0A173ZMP7"/>
<feature type="transmembrane region" description="Helical" evidence="1">
    <location>
        <begin position="377"/>
        <end position="395"/>
    </location>
</feature>
<reference evidence="3 5" key="2">
    <citation type="journal article" date="2019" name="Nat. Med.">
        <title>A library of human gut bacterial isolates paired with longitudinal multiomics data enables mechanistic microbiome research.</title>
        <authorList>
            <person name="Poyet M."/>
            <person name="Groussin M."/>
            <person name="Gibbons S.M."/>
            <person name="Avila-Pacheco J."/>
            <person name="Jiang X."/>
            <person name="Kearney S.M."/>
            <person name="Perrotta A.R."/>
            <person name="Berdy B."/>
            <person name="Zhao S."/>
            <person name="Lieberman T.D."/>
            <person name="Swanson P.K."/>
            <person name="Smith M."/>
            <person name="Roesemann S."/>
            <person name="Alexander J.E."/>
            <person name="Rich S.A."/>
            <person name="Livny J."/>
            <person name="Vlamakis H."/>
            <person name="Clish C."/>
            <person name="Bullock K."/>
            <person name="Deik A."/>
            <person name="Scott J."/>
            <person name="Pierce K.A."/>
            <person name="Xavier R.J."/>
            <person name="Alm E.J."/>
        </authorList>
    </citation>
    <scope>NUCLEOTIDE SEQUENCE [LARGE SCALE GENOMIC DNA]</scope>
    <source>
        <strain evidence="3 5">BIOML-A1</strain>
    </source>
</reference>
<name>A0A173ZMP7_9FIRM</name>
<dbReference type="Proteomes" id="UP000477285">
    <property type="component" value="Unassembled WGS sequence"/>
</dbReference>
<dbReference type="RefSeq" id="WP_055199892.1">
    <property type="nucleotide sequence ID" value="NZ_AP031426.1"/>
</dbReference>
<dbReference type="Proteomes" id="UP000095431">
    <property type="component" value="Unassembled WGS sequence"/>
</dbReference>
<evidence type="ECO:0000256" key="1">
    <source>
        <dbReference type="SAM" id="Phobius"/>
    </source>
</evidence>